<accession>A0A225VB77</accession>
<evidence type="ECO:0000256" key="1">
    <source>
        <dbReference type="SAM" id="MobiDB-lite"/>
    </source>
</evidence>
<feature type="non-terminal residue" evidence="2">
    <location>
        <position position="98"/>
    </location>
</feature>
<dbReference type="EMBL" id="NBNE01006320">
    <property type="protein sequence ID" value="OWZ02209.1"/>
    <property type="molecule type" value="Genomic_DNA"/>
</dbReference>
<keyword evidence="2" id="KW-0378">Hydrolase</keyword>
<evidence type="ECO:0000313" key="2">
    <source>
        <dbReference type="EMBL" id="OWZ02209.1"/>
    </source>
</evidence>
<dbReference type="OrthoDB" id="6622062at2759"/>
<dbReference type="Proteomes" id="UP000198211">
    <property type="component" value="Unassembled WGS sequence"/>
</dbReference>
<keyword evidence="2" id="KW-0547">Nucleotide-binding</keyword>
<name>A0A225VB77_9STRA</name>
<evidence type="ECO:0000313" key="3">
    <source>
        <dbReference type="Proteomes" id="UP000198211"/>
    </source>
</evidence>
<dbReference type="GO" id="GO:0004386">
    <property type="term" value="F:helicase activity"/>
    <property type="evidence" value="ECO:0007669"/>
    <property type="project" value="UniProtKB-KW"/>
</dbReference>
<reference evidence="3" key="1">
    <citation type="submission" date="2017-03" db="EMBL/GenBank/DDBJ databases">
        <title>Phytopthora megakarya and P. palmivora, two closely related causual agents of cacao black pod achieved similar genome size and gene model numbers by different mechanisms.</title>
        <authorList>
            <person name="Ali S."/>
            <person name="Shao J."/>
            <person name="Larry D.J."/>
            <person name="Kronmiller B."/>
            <person name="Shen D."/>
            <person name="Strem M.D."/>
            <person name="Melnick R.L."/>
            <person name="Guiltinan M.J."/>
            <person name="Tyler B.M."/>
            <person name="Meinhardt L.W."/>
            <person name="Bailey B.A."/>
        </authorList>
    </citation>
    <scope>NUCLEOTIDE SEQUENCE [LARGE SCALE GENOMIC DNA]</scope>
    <source>
        <strain evidence="3">zdho120</strain>
    </source>
</reference>
<feature type="region of interest" description="Disordered" evidence="1">
    <location>
        <begin position="55"/>
        <end position="75"/>
    </location>
</feature>
<organism evidence="2 3">
    <name type="scientific">Phytophthora megakarya</name>
    <dbReference type="NCBI Taxonomy" id="4795"/>
    <lineage>
        <taxon>Eukaryota</taxon>
        <taxon>Sar</taxon>
        <taxon>Stramenopiles</taxon>
        <taxon>Oomycota</taxon>
        <taxon>Peronosporomycetes</taxon>
        <taxon>Peronosporales</taxon>
        <taxon>Peronosporaceae</taxon>
        <taxon>Phytophthora</taxon>
    </lineage>
</organism>
<dbReference type="AlphaFoldDB" id="A0A225VB77"/>
<keyword evidence="2" id="KW-0067">ATP-binding</keyword>
<sequence length="98" mass="11558">MSMLTYRDQATTHQLQNLIRRGDRTKLTAFFNLCARDPEGTDNLLTDGMIAPTHEHRTKNFSDDDYKSIPERDRQNNIERDEEIRLPMAEYICLKWVA</sequence>
<comment type="caution">
    <text evidence="2">The sequence shown here is derived from an EMBL/GenBank/DDBJ whole genome shotgun (WGS) entry which is preliminary data.</text>
</comment>
<proteinExistence type="predicted"/>
<keyword evidence="3" id="KW-1185">Reference proteome</keyword>
<keyword evidence="2" id="KW-0347">Helicase</keyword>
<gene>
    <name evidence="2" type="ORF">PHMEG_00026264</name>
</gene>
<protein>
    <submittedName>
        <fullName evidence="2">Helitron helicase</fullName>
    </submittedName>
</protein>